<protein>
    <recommendedName>
        <fullName evidence="4">Peptidase inhibitor family I36</fullName>
    </recommendedName>
</protein>
<evidence type="ECO:0000256" key="1">
    <source>
        <dbReference type="SAM" id="SignalP"/>
    </source>
</evidence>
<reference evidence="2 3" key="1">
    <citation type="submission" date="2019-08" db="EMBL/GenBank/DDBJ databases">
        <title>In-depth cultivation of the pig gut microbiome towards novel bacterial diversity and tailored functional studies.</title>
        <authorList>
            <person name="Wylensek D."/>
            <person name="Hitch T.C.A."/>
            <person name="Clavel T."/>
        </authorList>
    </citation>
    <scope>NUCLEOTIDE SEQUENCE [LARGE SCALE GENOMIC DNA]</scope>
    <source>
        <strain evidence="2 3">WCA-380-WT-3A</strain>
    </source>
</reference>
<dbReference type="RefSeq" id="WP_154564298.1">
    <property type="nucleotide sequence ID" value="NZ_VUMG01000003.1"/>
</dbReference>
<sequence>MKVNKTNLHKVVIIALGLAAAAPVGLATSAHAGSNLCPSAEVCLYRDNDFLGLMGYRRAGLGIMNISPGNNDAMSSYENKSGTNARWYHDANGRGRCVNMLAHRSDNDINTWDDDELSSWATNGSC</sequence>
<feature type="chain" id="PRO_5029561372" description="Peptidase inhibitor family I36" evidence="1">
    <location>
        <begin position="33"/>
        <end position="126"/>
    </location>
</feature>
<dbReference type="EMBL" id="VUMG01000003">
    <property type="protein sequence ID" value="MSS46367.1"/>
    <property type="molecule type" value="Genomic_DNA"/>
</dbReference>
<evidence type="ECO:0000313" key="2">
    <source>
        <dbReference type="EMBL" id="MSS46367.1"/>
    </source>
</evidence>
<dbReference type="AlphaFoldDB" id="A0A7K0J8S8"/>
<keyword evidence="3" id="KW-1185">Reference proteome</keyword>
<proteinExistence type="predicted"/>
<evidence type="ECO:0000313" key="3">
    <source>
        <dbReference type="Proteomes" id="UP000466104"/>
    </source>
</evidence>
<dbReference type="Gene3D" id="2.60.20.10">
    <property type="entry name" value="Crystallins"/>
    <property type="match status" value="1"/>
</dbReference>
<keyword evidence="1" id="KW-0732">Signal</keyword>
<feature type="signal peptide" evidence="1">
    <location>
        <begin position="1"/>
        <end position="32"/>
    </location>
</feature>
<comment type="caution">
    <text evidence="2">The sequence shown here is derived from an EMBL/GenBank/DDBJ whole genome shotgun (WGS) entry which is preliminary data.</text>
</comment>
<gene>
    <name evidence="2" type="ORF">FYJ43_10135</name>
</gene>
<name>A0A7K0J8S8_9ACTN</name>
<dbReference type="Pfam" id="PF03995">
    <property type="entry name" value="Inhibitor_I36"/>
    <property type="match status" value="1"/>
</dbReference>
<evidence type="ECO:0008006" key="4">
    <source>
        <dbReference type="Google" id="ProtNLM"/>
    </source>
</evidence>
<organism evidence="2 3">
    <name type="scientific">Cutibacterium porci</name>
    <dbReference type="NCBI Taxonomy" id="2605781"/>
    <lineage>
        <taxon>Bacteria</taxon>
        <taxon>Bacillati</taxon>
        <taxon>Actinomycetota</taxon>
        <taxon>Actinomycetes</taxon>
        <taxon>Propionibacteriales</taxon>
        <taxon>Propionibacteriaceae</taxon>
        <taxon>Cutibacterium</taxon>
    </lineage>
</organism>
<accession>A0A7K0J8S8</accession>
<dbReference type="Proteomes" id="UP000466104">
    <property type="component" value="Unassembled WGS sequence"/>
</dbReference>